<dbReference type="SUPFAM" id="SSF55729">
    <property type="entry name" value="Acyl-CoA N-acyltransferases (Nat)"/>
    <property type="match status" value="1"/>
</dbReference>
<keyword evidence="2" id="KW-0614">Plasmid</keyword>
<dbReference type="InterPro" id="IPR000182">
    <property type="entry name" value="GNAT_dom"/>
</dbReference>
<geneLocation type="plasmid" evidence="2">
    <name>pVIM_Pse-KSS435</name>
</geneLocation>
<dbReference type="GO" id="GO:0016747">
    <property type="term" value="F:acyltransferase activity, transferring groups other than amino-acyl groups"/>
    <property type="evidence" value="ECO:0007669"/>
    <property type="project" value="InterPro"/>
</dbReference>
<reference evidence="2" key="1">
    <citation type="submission" date="2017-07" db="EMBL/GenBank/DDBJ databases">
        <title>Molecular diversity and dissemination of Pseudomonas putida group isolates carrying VIM-2 gene at a university hospital in Korea.</title>
        <authorList>
            <person name="Hong J.S."/>
            <person name="Yoon E.-J."/>
            <person name="Song W."/>
            <person name="Seo Y.B."/>
            <person name="Jeong S.H."/>
            <person name="Lee K."/>
        </authorList>
    </citation>
    <scope>NUCLEOTIDE SEQUENCE</scope>
    <source>
        <strain evidence="2">KSS435</strain>
        <plasmid evidence="2">pVIM_Pse-KSS435</plasmid>
    </source>
</reference>
<dbReference type="Gene3D" id="3.40.630.30">
    <property type="match status" value="1"/>
</dbReference>
<dbReference type="InterPro" id="IPR016181">
    <property type="entry name" value="Acyl_CoA_acyltransferase"/>
</dbReference>
<evidence type="ECO:0000259" key="1">
    <source>
        <dbReference type="PROSITE" id="PS51186"/>
    </source>
</evidence>
<dbReference type="CDD" id="cd04301">
    <property type="entry name" value="NAT_SF"/>
    <property type="match status" value="1"/>
</dbReference>
<dbReference type="PANTHER" id="PTHR43072">
    <property type="entry name" value="N-ACETYLTRANSFERASE"/>
    <property type="match status" value="1"/>
</dbReference>
<sequence>MSITATIRIGPDEIPAMRAVLDLFGREFEDMSAYSDRQPTNDYLAKLLRSETFIALAAFDQGTAIGGLAAYVLPKFEQARSEIYIYDLAVASSYRRQGIATSLISHLKREAIKIGAYVIYVQADYGDDPAVALYTKLGVREDVMHFDIDPGTAT</sequence>
<dbReference type="RefSeq" id="WP_063856942.1">
    <property type="nucleotide sequence ID" value="NZ_MF564290.1"/>
</dbReference>
<dbReference type="NCBIfam" id="NF033083">
    <property type="entry name" value="AAC_3_I"/>
    <property type="match status" value="1"/>
</dbReference>
<feature type="domain" description="N-acetyltransferase" evidence="1">
    <location>
        <begin position="7"/>
        <end position="154"/>
    </location>
</feature>
<dbReference type="EMBL" id="MF564290">
    <property type="protein sequence ID" value="ATB51837.1"/>
    <property type="molecule type" value="Genomic_DNA"/>
</dbReference>
<dbReference type="SMR" id="A0A290FTV0"/>
<keyword evidence="2" id="KW-0808">Transferase</keyword>
<dbReference type="PROSITE" id="PS51186">
    <property type="entry name" value="GNAT"/>
    <property type="match status" value="1"/>
</dbReference>
<name>A0A290FTV0_PSEPU</name>
<dbReference type="Pfam" id="PF00583">
    <property type="entry name" value="Acetyltransf_1"/>
    <property type="match status" value="1"/>
</dbReference>
<accession>A0A290FTV0</accession>
<dbReference type="AlphaFoldDB" id="A0A290FTV0"/>
<evidence type="ECO:0000313" key="2">
    <source>
        <dbReference type="EMBL" id="ATB51837.1"/>
    </source>
</evidence>
<organism evidence="2">
    <name type="scientific">Pseudomonas putida</name>
    <name type="common">Arthrobacter siderocapsulatus</name>
    <dbReference type="NCBI Taxonomy" id="303"/>
    <lineage>
        <taxon>Bacteria</taxon>
        <taxon>Pseudomonadati</taxon>
        <taxon>Pseudomonadota</taxon>
        <taxon>Gammaproteobacteria</taxon>
        <taxon>Pseudomonadales</taxon>
        <taxon>Pseudomonadaceae</taxon>
        <taxon>Pseudomonas</taxon>
    </lineage>
</organism>
<protein>
    <submittedName>
        <fullName evidence="2">Putative acetyltransferase</fullName>
    </submittedName>
</protein>
<proteinExistence type="predicted"/>